<dbReference type="GO" id="GO:0003677">
    <property type="term" value="F:DNA binding"/>
    <property type="evidence" value="ECO:0007669"/>
    <property type="project" value="UniProtKB-KW"/>
</dbReference>
<keyword evidence="2" id="KW-0805">Transcription regulation</keyword>
<keyword evidence="5" id="KW-0539">Nucleus</keyword>
<dbReference type="Proteomes" id="UP001153555">
    <property type="component" value="Unassembled WGS sequence"/>
</dbReference>
<proteinExistence type="predicted"/>
<dbReference type="GO" id="GO:0005634">
    <property type="term" value="C:nucleus"/>
    <property type="evidence" value="ECO:0007669"/>
    <property type="project" value="UniProtKB-SubCell"/>
</dbReference>
<name>A0A9N7NS78_STRHE</name>
<keyword evidence="4" id="KW-0804">Transcription</keyword>
<reference evidence="8" key="1">
    <citation type="submission" date="2019-12" db="EMBL/GenBank/DDBJ databases">
        <authorList>
            <person name="Scholes J."/>
        </authorList>
    </citation>
    <scope>NUCLEOTIDE SEQUENCE</scope>
</reference>
<dbReference type="CDD" id="cd10017">
    <property type="entry name" value="B3_DNA"/>
    <property type="match status" value="2"/>
</dbReference>
<keyword evidence="9" id="KW-1185">Reference proteome</keyword>
<dbReference type="Gene3D" id="2.40.330.10">
    <property type="entry name" value="DNA-binding pseudobarrel domain"/>
    <property type="match status" value="2"/>
</dbReference>
<evidence type="ECO:0000256" key="2">
    <source>
        <dbReference type="ARBA" id="ARBA00023015"/>
    </source>
</evidence>
<keyword evidence="3" id="KW-0238">DNA-binding</keyword>
<dbReference type="EMBL" id="CACSLK010034598">
    <property type="protein sequence ID" value="CAA0841812.1"/>
    <property type="molecule type" value="Genomic_DNA"/>
</dbReference>
<dbReference type="Pfam" id="PF02362">
    <property type="entry name" value="B3"/>
    <property type="match status" value="2"/>
</dbReference>
<dbReference type="PANTHER" id="PTHR31920:SF145">
    <property type="entry name" value="B3 DOMAIN-CONTAINING PROTEIN REM20-LIKE ISOFORM X1"/>
    <property type="match status" value="1"/>
</dbReference>
<gene>
    <name evidence="8" type="ORF">SHERM_07687</name>
</gene>
<sequence>MEKLGQPLPNKVHMVDVRNNIWSVRTAKIGDCWYLVNGWSKFARDNFLSTGDLLVLDYYHKGWFSIGIFGPWGNQRLVLGPNKVRIISAHAHEQVSNNDDDNDDDEDADADTDTDSDTDDEDESEQEARERAINGGTESSKTIQRRKIYDNVCNGSDIFSSGQAQRPKNPYFVTKVMPKRKSYLFIPREVVRDYGLNLQQDITLVDPRRREFPARCLMWKDGRRVVSGGWRILCNINLVREADVIICEFVRGSGGRQFIQISFVRA</sequence>
<dbReference type="OrthoDB" id="1666376at2759"/>
<protein>
    <recommendedName>
        <fullName evidence="7">TF-B3 domain-containing protein</fullName>
    </recommendedName>
</protein>
<evidence type="ECO:0000313" key="9">
    <source>
        <dbReference type="Proteomes" id="UP001153555"/>
    </source>
</evidence>
<evidence type="ECO:0000259" key="7">
    <source>
        <dbReference type="PROSITE" id="PS50863"/>
    </source>
</evidence>
<feature type="domain" description="TF-B3" evidence="7">
    <location>
        <begin position="169"/>
        <end position="266"/>
    </location>
</feature>
<organism evidence="8 9">
    <name type="scientific">Striga hermonthica</name>
    <name type="common">Purple witchweed</name>
    <name type="synonym">Buchnera hermonthica</name>
    <dbReference type="NCBI Taxonomy" id="68872"/>
    <lineage>
        <taxon>Eukaryota</taxon>
        <taxon>Viridiplantae</taxon>
        <taxon>Streptophyta</taxon>
        <taxon>Embryophyta</taxon>
        <taxon>Tracheophyta</taxon>
        <taxon>Spermatophyta</taxon>
        <taxon>Magnoliopsida</taxon>
        <taxon>eudicotyledons</taxon>
        <taxon>Gunneridae</taxon>
        <taxon>Pentapetalae</taxon>
        <taxon>asterids</taxon>
        <taxon>lamiids</taxon>
        <taxon>Lamiales</taxon>
        <taxon>Orobanchaceae</taxon>
        <taxon>Buchnereae</taxon>
        <taxon>Striga</taxon>
    </lineage>
</organism>
<evidence type="ECO:0000256" key="6">
    <source>
        <dbReference type="SAM" id="MobiDB-lite"/>
    </source>
</evidence>
<evidence type="ECO:0000256" key="4">
    <source>
        <dbReference type="ARBA" id="ARBA00023163"/>
    </source>
</evidence>
<dbReference type="InterPro" id="IPR050655">
    <property type="entry name" value="Plant_B3_domain"/>
</dbReference>
<accession>A0A9N7NS78</accession>
<evidence type="ECO:0000256" key="1">
    <source>
        <dbReference type="ARBA" id="ARBA00004123"/>
    </source>
</evidence>
<evidence type="ECO:0000256" key="3">
    <source>
        <dbReference type="ARBA" id="ARBA00023125"/>
    </source>
</evidence>
<feature type="compositionally biased region" description="Acidic residues" evidence="6">
    <location>
        <begin position="98"/>
        <end position="125"/>
    </location>
</feature>
<dbReference type="SUPFAM" id="SSF101936">
    <property type="entry name" value="DNA-binding pseudobarrel domain"/>
    <property type="match status" value="2"/>
</dbReference>
<dbReference type="AlphaFoldDB" id="A0A9N7NS78"/>
<dbReference type="PROSITE" id="PS50863">
    <property type="entry name" value="B3"/>
    <property type="match status" value="2"/>
</dbReference>
<feature type="domain" description="TF-B3" evidence="7">
    <location>
        <begin position="1"/>
        <end position="72"/>
    </location>
</feature>
<evidence type="ECO:0000313" key="8">
    <source>
        <dbReference type="EMBL" id="CAA0841812.1"/>
    </source>
</evidence>
<evidence type="ECO:0000256" key="5">
    <source>
        <dbReference type="ARBA" id="ARBA00023242"/>
    </source>
</evidence>
<dbReference type="InterPro" id="IPR003340">
    <property type="entry name" value="B3_DNA-bd"/>
</dbReference>
<comment type="caution">
    <text evidence="8">The sequence shown here is derived from an EMBL/GenBank/DDBJ whole genome shotgun (WGS) entry which is preliminary data.</text>
</comment>
<dbReference type="PANTHER" id="PTHR31920">
    <property type="entry name" value="B3 DOMAIN-CONTAINING"/>
    <property type="match status" value="1"/>
</dbReference>
<dbReference type="InterPro" id="IPR015300">
    <property type="entry name" value="DNA-bd_pseudobarrel_sf"/>
</dbReference>
<feature type="region of interest" description="Disordered" evidence="6">
    <location>
        <begin position="91"/>
        <end position="141"/>
    </location>
</feature>
<comment type="subcellular location">
    <subcellularLocation>
        <location evidence="1">Nucleus</location>
    </subcellularLocation>
</comment>
<dbReference type="SMART" id="SM01019">
    <property type="entry name" value="B3"/>
    <property type="match status" value="1"/>
</dbReference>